<proteinExistence type="predicted"/>
<dbReference type="Proteomes" id="UP001501576">
    <property type="component" value="Unassembled WGS sequence"/>
</dbReference>
<feature type="region of interest" description="Disordered" evidence="1">
    <location>
        <begin position="822"/>
        <end position="843"/>
    </location>
</feature>
<dbReference type="InterPro" id="IPR024983">
    <property type="entry name" value="CHAT_dom"/>
</dbReference>
<organism evidence="3 4">
    <name type="scientific">Streptomyces mordarskii</name>
    <dbReference type="NCBI Taxonomy" id="1226758"/>
    <lineage>
        <taxon>Bacteria</taxon>
        <taxon>Bacillati</taxon>
        <taxon>Actinomycetota</taxon>
        <taxon>Actinomycetes</taxon>
        <taxon>Kitasatosporales</taxon>
        <taxon>Streptomycetaceae</taxon>
        <taxon>Streptomyces</taxon>
    </lineage>
</organism>
<feature type="region of interest" description="Disordered" evidence="1">
    <location>
        <begin position="1"/>
        <end position="23"/>
    </location>
</feature>
<name>A0ABN1ECP6_9ACTN</name>
<dbReference type="EMBL" id="BAAABZ010000078">
    <property type="protein sequence ID" value="GAA0563827.1"/>
    <property type="molecule type" value="Genomic_DNA"/>
</dbReference>
<feature type="region of interest" description="Disordered" evidence="1">
    <location>
        <begin position="214"/>
        <end position="269"/>
    </location>
</feature>
<accession>A0ABN1ECP6</accession>
<feature type="region of interest" description="Disordered" evidence="1">
    <location>
        <begin position="936"/>
        <end position="955"/>
    </location>
</feature>
<evidence type="ECO:0000256" key="1">
    <source>
        <dbReference type="SAM" id="MobiDB-lite"/>
    </source>
</evidence>
<evidence type="ECO:0000313" key="3">
    <source>
        <dbReference type="EMBL" id="GAA0563827.1"/>
    </source>
</evidence>
<reference evidence="3 4" key="1">
    <citation type="journal article" date="2019" name="Int. J. Syst. Evol. Microbiol.">
        <title>The Global Catalogue of Microorganisms (GCM) 10K type strain sequencing project: providing services to taxonomists for standard genome sequencing and annotation.</title>
        <authorList>
            <consortium name="The Broad Institute Genomics Platform"/>
            <consortium name="The Broad Institute Genome Sequencing Center for Infectious Disease"/>
            <person name="Wu L."/>
            <person name="Ma J."/>
        </authorList>
    </citation>
    <scope>NUCLEOTIDE SEQUENCE [LARGE SCALE GENOMIC DNA]</scope>
    <source>
        <strain evidence="3 4">JCM 5052</strain>
    </source>
</reference>
<feature type="compositionally biased region" description="Basic and acidic residues" evidence="1">
    <location>
        <begin position="1"/>
        <end position="20"/>
    </location>
</feature>
<feature type="region of interest" description="Disordered" evidence="1">
    <location>
        <begin position="150"/>
        <end position="170"/>
    </location>
</feature>
<feature type="domain" description="CHAT" evidence="2">
    <location>
        <begin position="966"/>
        <end position="1278"/>
    </location>
</feature>
<feature type="compositionally biased region" description="Low complexity" evidence="1">
    <location>
        <begin position="214"/>
        <end position="229"/>
    </location>
</feature>
<feature type="compositionally biased region" description="Low complexity" evidence="1">
    <location>
        <begin position="942"/>
        <end position="951"/>
    </location>
</feature>
<evidence type="ECO:0000259" key="2">
    <source>
        <dbReference type="Pfam" id="PF12770"/>
    </source>
</evidence>
<protein>
    <recommendedName>
        <fullName evidence="2">CHAT domain-containing protein</fullName>
    </recommendedName>
</protein>
<evidence type="ECO:0000313" key="4">
    <source>
        <dbReference type="Proteomes" id="UP001501576"/>
    </source>
</evidence>
<dbReference type="Pfam" id="PF12770">
    <property type="entry name" value="CHAT"/>
    <property type="match status" value="1"/>
</dbReference>
<gene>
    <name evidence="3" type="ORF">GCM10010390_77790</name>
</gene>
<sequence>MSGHRGECGVEDERRRHDGGQKGARTLRAWAAIAARQARDVVTGAGDDPGRTVALAHAIEHVAAIERLLPADDPLRSGFVPLLGVLMGVRILSREAGDQSDAARRERAYGLRHLRWADRTGPLADPLAANARRVLLQLLVPAHYARAVRAERRGRRPEPPPGAAGPQPLTASLSHDLAEAREVIERLAGGPDNPRLRRVLGLLRSEIELTLSSASGSSALPGESSPAVVEEPDVAPPREEGTPEPTGTAPLADIGEAEGSGEAGERPDDPLADAVQAVLGWASDDLARFTELLVWLYRTADRATVSPEEADGELAALGLDRPAFAPLRELLTGLRSGEGDPRALAPRVRHGADVARRALRELPDHTPERARVAKLHAVLLVHANLLVPGTMDFDEVDEAMSEPGPDPDDRPGGPGYFGLEQQVTALVDGVRVSQTGDLAHLETSAARLREMMATSPGDGERATAARRTLATGLAGLVHEAATLGGSLRTADAARTMGRELRAASEGDDALTPTNKLTLVVFAAQNDLALARRSGDPTVLPRLVEELTGLYATLSPDQENRFTLAGTLAEVHQEQAARSQDPEEFRAAAWYLREVVGTDSRRIAPMLRPYFPALRASALIRLIMIEPSRDAADEAIAEVHRILQGPQPTPREELRLRYQLGRALLHAARHLDDPDLLDVCIAELSQVRGMFARGNGLPHSADALTQLSEAHWLRRERGGPRTEEDREAALATRSEALVRLSADVLLQLGSEHGLSVARFGSAQALWLAYWTTVCDRPADAVDALELGRALVLRAAAASRGIPELLEARGHPDLARQWRAEVAADPPQPGTPATPGDQSTGPQIPGTLRRRALEALGAGSGADAWKLLGPSDLPSLRAGLTAAGADALVYLVPGQRPGMPGLALILRPGAGDAQPTVLKLPLLTPGSPPLERYLDATARRSRPAADAPADAGPQMERDERWEAALRDLCDWAWPAAMGPVLAAVGPLHRPPRIVLVPCGPLGAVAWHAARTPYGTAGREHRYACEDAVLSYAPSGAEFLRAATRDRLPTTAGQVLVADPELSLVWAEIEAEALHAACYPDGLRYGEFPTAGAGDAPGTPEDILAVLPGGGSPVAVLHITCHALAGPDPTRSALWLAAPPAGPEDAGRLTVARLLDGAATGQPAAAGPLVVLSACETDLSTRDHDEALTLSTALIARGAADVIGSRWAVHDATTALMMAVFHDFVTRQRLAPVDALRAAQLWMLNPRREPPPTLHGELCDEAVRTDLDRIHLWAAFTHQGNPAARRAG</sequence>
<comment type="caution">
    <text evidence="3">The sequence shown here is derived from an EMBL/GenBank/DDBJ whole genome shotgun (WGS) entry which is preliminary data.</text>
</comment>
<keyword evidence="4" id="KW-1185">Reference proteome</keyword>